<keyword evidence="6" id="KW-1185">Reference proteome</keyword>
<dbReference type="InterPro" id="IPR027417">
    <property type="entry name" value="P-loop_NTPase"/>
</dbReference>
<accession>A0AAV3PTW2</accession>
<reference evidence="5 6" key="1">
    <citation type="submission" date="2024-01" db="EMBL/GenBank/DDBJ databases">
        <title>The complete chloroplast genome sequence of Lithospermum erythrorhizon: insights into the phylogenetic relationship among Boraginaceae species and the maternal lineages of purple gromwells.</title>
        <authorList>
            <person name="Okada T."/>
            <person name="Watanabe K."/>
        </authorList>
    </citation>
    <scope>NUCLEOTIDE SEQUENCE [LARGE SCALE GENOMIC DNA]</scope>
</reference>
<sequence length="333" mass="38355">MEITKLFESNGAHKDEDLTNESYEFLCSLPKEKGWRTQNLYLYQGFWCQPKEIQATISAQNHFQAQDSDIMVASIPKSGTTWLKALTFAITNRNKYDLTKYHPLLDSNPHDLVPFLEYKLYADNKIPDLSNIGHPRLFATHIPLGSLPESIRSSKCKMVYICRSPFDTFISAWHFVNKIRPESYGPLEIEEAFDMYCRGVVGFGPHLDHMLGYWYECLAKPDKVLFLKYEDMKENLCFYLKKLADFLGCPFTLEEEKTGAVQEIGNLCSFKNMKELEVNQKGKGAIADFENKNLFRKGDVGDWVNYFTPMMVQRLANVMDEKLSGSGLSFKVF</sequence>
<evidence type="ECO:0000256" key="3">
    <source>
        <dbReference type="RuleBase" id="RU361155"/>
    </source>
</evidence>
<dbReference type="EMBL" id="BAABME010018824">
    <property type="protein sequence ID" value="GAA0155140.1"/>
    <property type="molecule type" value="Genomic_DNA"/>
</dbReference>
<comment type="caution">
    <text evidence="5">The sequence shown here is derived from an EMBL/GenBank/DDBJ whole genome shotgun (WGS) entry which is preliminary data.</text>
</comment>
<dbReference type="Pfam" id="PF00685">
    <property type="entry name" value="Sulfotransfer_1"/>
    <property type="match status" value="1"/>
</dbReference>
<dbReference type="PANTHER" id="PTHR11783">
    <property type="entry name" value="SULFOTRANSFERASE SULT"/>
    <property type="match status" value="1"/>
</dbReference>
<protein>
    <recommendedName>
        <fullName evidence="3">Sulfotransferase</fullName>
        <ecNumber evidence="3">2.8.2.-</ecNumber>
    </recommendedName>
</protein>
<evidence type="ECO:0000259" key="4">
    <source>
        <dbReference type="Pfam" id="PF00685"/>
    </source>
</evidence>
<name>A0AAV3PTW2_LITER</name>
<dbReference type="Proteomes" id="UP001454036">
    <property type="component" value="Unassembled WGS sequence"/>
</dbReference>
<evidence type="ECO:0000313" key="6">
    <source>
        <dbReference type="Proteomes" id="UP001454036"/>
    </source>
</evidence>
<dbReference type="EC" id="2.8.2.-" evidence="3"/>
<comment type="similarity">
    <text evidence="1 3">Belongs to the sulfotransferase 1 family.</text>
</comment>
<dbReference type="SUPFAM" id="SSF52540">
    <property type="entry name" value="P-loop containing nucleoside triphosphate hydrolases"/>
    <property type="match status" value="1"/>
</dbReference>
<feature type="domain" description="Sulfotransferase" evidence="4">
    <location>
        <begin position="67"/>
        <end position="327"/>
    </location>
</feature>
<proteinExistence type="inferred from homology"/>
<dbReference type="AlphaFoldDB" id="A0AAV3PTW2"/>
<gene>
    <name evidence="5" type="ORF">LIER_38032</name>
</gene>
<dbReference type="Gene3D" id="3.40.50.300">
    <property type="entry name" value="P-loop containing nucleotide triphosphate hydrolases"/>
    <property type="match status" value="1"/>
</dbReference>
<evidence type="ECO:0000256" key="1">
    <source>
        <dbReference type="ARBA" id="ARBA00005771"/>
    </source>
</evidence>
<keyword evidence="2 3" id="KW-0808">Transferase</keyword>
<evidence type="ECO:0000313" key="5">
    <source>
        <dbReference type="EMBL" id="GAA0155140.1"/>
    </source>
</evidence>
<evidence type="ECO:0000256" key="2">
    <source>
        <dbReference type="ARBA" id="ARBA00022679"/>
    </source>
</evidence>
<organism evidence="5 6">
    <name type="scientific">Lithospermum erythrorhizon</name>
    <name type="common">Purple gromwell</name>
    <name type="synonym">Lithospermum officinale var. erythrorhizon</name>
    <dbReference type="NCBI Taxonomy" id="34254"/>
    <lineage>
        <taxon>Eukaryota</taxon>
        <taxon>Viridiplantae</taxon>
        <taxon>Streptophyta</taxon>
        <taxon>Embryophyta</taxon>
        <taxon>Tracheophyta</taxon>
        <taxon>Spermatophyta</taxon>
        <taxon>Magnoliopsida</taxon>
        <taxon>eudicotyledons</taxon>
        <taxon>Gunneridae</taxon>
        <taxon>Pentapetalae</taxon>
        <taxon>asterids</taxon>
        <taxon>lamiids</taxon>
        <taxon>Boraginales</taxon>
        <taxon>Boraginaceae</taxon>
        <taxon>Boraginoideae</taxon>
        <taxon>Lithospermeae</taxon>
        <taxon>Lithospermum</taxon>
    </lineage>
</organism>
<dbReference type="InterPro" id="IPR000863">
    <property type="entry name" value="Sulfotransferase_dom"/>
</dbReference>
<dbReference type="GO" id="GO:0008146">
    <property type="term" value="F:sulfotransferase activity"/>
    <property type="evidence" value="ECO:0007669"/>
    <property type="project" value="InterPro"/>
</dbReference>